<name>A0A1P8MQE4_9RHOB</name>
<dbReference type="STRING" id="299262.BWR18_00145"/>
<proteinExistence type="predicted"/>
<organism evidence="1 2">
    <name type="scientific">Tateyamaria omphalii</name>
    <dbReference type="NCBI Taxonomy" id="299262"/>
    <lineage>
        <taxon>Bacteria</taxon>
        <taxon>Pseudomonadati</taxon>
        <taxon>Pseudomonadota</taxon>
        <taxon>Alphaproteobacteria</taxon>
        <taxon>Rhodobacterales</taxon>
        <taxon>Roseobacteraceae</taxon>
        <taxon>Tateyamaria</taxon>
    </lineage>
</organism>
<dbReference type="RefSeq" id="WP_076626099.1">
    <property type="nucleotide sequence ID" value="NZ_CP019312.1"/>
</dbReference>
<dbReference type="EMBL" id="CP019312">
    <property type="protein sequence ID" value="APX10285.1"/>
    <property type="molecule type" value="Genomic_DNA"/>
</dbReference>
<sequence>MPYPMDWDPTPVKTKKLPPLKVPAPLGVLPYRGARNPMTRSNAAHRVSLAMSTPATKGQPQIYHFESEGEFSVALEASLDPDFHGLEVLLPPIRYPWRYNKRGYRDHYFDLRITMNDGYRIAAYVKNGKGLRTERVQEEIDAIFSCVDDRFADETIVVNTDNYSRARRDNLRRMWYLHGLKNPSDDEAVSEIAHRVSFWLMSDLIDQCPLPRVNAWRSCMRLIAQGVLEADWDAVINRHSRVWLAE</sequence>
<evidence type="ECO:0000313" key="2">
    <source>
        <dbReference type="Proteomes" id="UP000186336"/>
    </source>
</evidence>
<gene>
    <name evidence="1" type="ORF">BWR18_00145</name>
</gene>
<keyword evidence="2" id="KW-1185">Reference proteome</keyword>
<evidence type="ECO:0008006" key="3">
    <source>
        <dbReference type="Google" id="ProtNLM"/>
    </source>
</evidence>
<accession>A0A1P8MQE4</accession>
<dbReference type="Proteomes" id="UP000186336">
    <property type="component" value="Chromosome"/>
</dbReference>
<dbReference type="AlphaFoldDB" id="A0A1P8MQE4"/>
<protein>
    <recommendedName>
        <fullName evidence="3">TnsA endonuclease N-terminal domain-containing protein</fullName>
    </recommendedName>
</protein>
<reference evidence="1 2" key="1">
    <citation type="submission" date="2017-01" db="EMBL/GenBank/DDBJ databases">
        <title>Complete genome of Tateyamaria omphalii DOK1-4 isolated from seawater in Dokdo.</title>
        <authorList>
            <person name="Kim J.H."/>
            <person name="Chi W.-J."/>
        </authorList>
    </citation>
    <scope>NUCLEOTIDE SEQUENCE [LARGE SCALE GENOMIC DNA]</scope>
    <source>
        <strain evidence="1 2">DOK1-4</strain>
    </source>
</reference>
<dbReference type="KEGG" id="tom:BWR18_00145"/>
<evidence type="ECO:0000313" key="1">
    <source>
        <dbReference type="EMBL" id="APX10285.1"/>
    </source>
</evidence>